<feature type="chain" id="PRO_5040993980" evidence="1">
    <location>
        <begin position="23"/>
        <end position="264"/>
    </location>
</feature>
<evidence type="ECO:0000313" key="2">
    <source>
        <dbReference type="EMBL" id="MCP1338407.1"/>
    </source>
</evidence>
<dbReference type="Proteomes" id="UP001139474">
    <property type="component" value="Unassembled WGS sequence"/>
</dbReference>
<dbReference type="AlphaFoldDB" id="A0A9X2FSE9"/>
<dbReference type="EMBL" id="JAMZDE010000001">
    <property type="protein sequence ID" value="MCP1338407.1"/>
    <property type="molecule type" value="Genomic_DNA"/>
</dbReference>
<organism evidence="2 3">
    <name type="scientific">Idiomarina rhizosphaerae</name>
    <dbReference type="NCBI Taxonomy" id="2961572"/>
    <lineage>
        <taxon>Bacteria</taxon>
        <taxon>Pseudomonadati</taxon>
        <taxon>Pseudomonadota</taxon>
        <taxon>Gammaproteobacteria</taxon>
        <taxon>Alteromonadales</taxon>
        <taxon>Idiomarinaceae</taxon>
        <taxon>Idiomarina</taxon>
    </lineage>
</organism>
<gene>
    <name evidence="2" type="ORF">NJR55_02260</name>
</gene>
<dbReference type="PIRSF" id="PIRSF029958">
    <property type="entry name" value="Necrosis-inducing_protein"/>
    <property type="match status" value="1"/>
</dbReference>
<keyword evidence="1" id="KW-0732">Signal</keyword>
<comment type="caution">
    <text evidence="2">The sequence shown here is derived from an EMBL/GenBank/DDBJ whole genome shotgun (WGS) entry which is preliminary data.</text>
</comment>
<dbReference type="Pfam" id="PF05630">
    <property type="entry name" value="NPP1"/>
    <property type="match status" value="1"/>
</dbReference>
<dbReference type="RefSeq" id="WP_253617455.1">
    <property type="nucleotide sequence ID" value="NZ_JAMZDE010000001.1"/>
</dbReference>
<proteinExistence type="predicted"/>
<reference evidence="2" key="1">
    <citation type="submission" date="2022-06" db="EMBL/GenBank/DDBJ databases">
        <title>Idiomarina rhizosphaerae M1R2S28.</title>
        <authorList>
            <person name="Sun J.-Q."/>
            <person name="Li L.-F."/>
        </authorList>
    </citation>
    <scope>NUCLEOTIDE SEQUENCE</scope>
    <source>
        <strain evidence="2">M1R2S28</strain>
    </source>
</reference>
<dbReference type="InterPro" id="IPR008701">
    <property type="entry name" value="NPP1"/>
</dbReference>
<accession>A0A9X2FSE9</accession>
<keyword evidence="3" id="KW-1185">Reference proteome</keyword>
<dbReference type="PANTHER" id="PTHR33657">
    <property type="entry name" value="DOMAIN PROTEIN, PUTATIVE (AFU_ORTHOLOGUE AFUA_5G00600)-RELATED"/>
    <property type="match status" value="1"/>
</dbReference>
<sequence length="264" mass="29658">MLKKLSIALGLIACSTTFNVQAQQEYRPIFPAASQAVLEIAPVFDFHNNGCLPDVGVDRYGQMNPGIEPVGGLGENCRNKQFLKQSNTLHRTLCMNKTTDADESRYCGHIYSLYFTKDQSISGERSGHAHDWEFAVIYTKDGNITHAGYSAHGKVITAPINEIETQGKQVKVVYRKDGNKTHAFSFAEPGEKAQNPYNRFVTPAVVSWFEMRGENLSNEEMRYAFNNHDFKAGNVPVSDDNFVRNLNKGKPESYPEFYLNKDAD</sequence>
<evidence type="ECO:0000313" key="3">
    <source>
        <dbReference type="Proteomes" id="UP001139474"/>
    </source>
</evidence>
<name>A0A9X2FSE9_9GAMM</name>
<dbReference type="PANTHER" id="PTHR33657:SF6">
    <property type="entry name" value="SECRETED PROTEIN"/>
    <property type="match status" value="1"/>
</dbReference>
<protein>
    <submittedName>
        <fullName evidence="2">NPP1 family protein</fullName>
    </submittedName>
</protein>
<feature type="signal peptide" evidence="1">
    <location>
        <begin position="1"/>
        <end position="22"/>
    </location>
</feature>
<evidence type="ECO:0000256" key="1">
    <source>
        <dbReference type="SAM" id="SignalP"/>
    </source>
</evidence>